<name>A0AA39MG32_9AGAR</name>
<organism evidence="1 2">
    <name type="scientific">Armillaria borealis</name>
    <dbReference type="NCBI Taxonomy" id="47425"/>
    <lineage>
        <taxon>Eukaryota</taxon>
        <taxon>Fungi</taxon>
        <taxon>Dikarya</taxon>
        <taxon>Basidiomycota</taxon>
        <taxon>Agaricomycotina</taxon>
        <taxon>Agaricomycetes</taxon>
        <taxon>Agaricomycetidae</taxon>
        <taxon>Agaricales</taxon>
        <taxon>Marasmiineae</taxon>
        <taxon>Physalacriaceae</taxon>
        <taxon>Armillaria</taxon>
    </lineage>
</organism>
<evidence type="ECO:0000313" key="1">
    <source>
        <dbReference type="EMBL" id="KAK0432215.1"/>
    </source>
</evidence>
<reference evidence="1" key="1">
    <citation type="submission" date="2023-06" db="EMBL/GenBank/DDBJ databases">
        <authorList>
            <consortium name="Lawrence Berkeley National Laboratory"/>
            <person name="Ahrendt S."/>
            <person name="Sahu N."/>
            <person name="Indic B."/>
            <person name="Wong-Bajracharya J."/>
            <person name="Merenyi Z."/>
            <person name="Ke H.-M."/>
            <person name="Monk M."/>
            <person name="Kocsube S."/>
            <person name="Drula E."/>
            <person name="Lipzen A."/>
            <person name="Balint B."/>
            <person name="Henrissat B."/>
            <person name="Andreopoulos B."/>
            <person name="Martin F.M."/>
            <person name="Harder C.B."/>
            <person name="Rigling D."/>
            <person name="Ford K.L."/>
            <person name="Foster G.D."/>
            <person name="Pangilinan J."/>
            <person name="Papanicolaou A."/>
            <person name="Barry K."/>
            <person name="LaButti K."/>
            <person name="Viragh M."/>
            <person name="Koriabine M."/>
            <person name="Yan M."/>
            <person name="Riley R."/>
            <person name="Champramary S."/>
            <person name="Plett K.L."/>
            <person name="Tsai I.J."/>
            <person name="Slot J."/>
            <person name="Sipos G."/>
            <person name="Plett J."/>
            <person name="Nagy L.G."/>
            <person name="Grigoriev I.V."/>
        </authorList>
    </citation>
    <scope>NUCLEOTIDE SEQUENCE</scope>
    <source>
        <strain evidence="1">FPL87.14</strain>
    </source>
</reference>
<evidence type="ECO:0000313" key="2">
    <source>
        <dbReference type="Proteomes" id="UP001175226"/>
    </source>
</evidence>
<proteinExistence type="predicted"/>
<gene>
    <name evidence="1" type="ORF">EV421DRAFT_1742483</name>
</gene>
<dbReference type="AlphaFoldDB" id="A0AA39MG32"/>
<accession>A0AA39MG32</accession>
<protein>
    <submittedName>
        <fullName evidence="1">Uncharacterized protein</fullName>
    </submittedName>
</protein>
<sequence>MATHGTRTVMTPGDMLQMRRFGNPLSSLTREGSMVFWWKKSKGDSKIGKEIVIAKGDNGVNDYKIGVNATEVSEDLRFWFAWGTINSVWSPVWYHAGMERGHTATQVIG</sequence>
<comment type="caution">
    <text evidence="1">The sequence shown here is derived from an EMBL/GenBank/DDBJ whole genome shotgun (WGS) entry which is preliminary data.</text>
</comment>
<dbReference type="EMBL" id="JAUEPT010000098">
    <property type="protein sequence ID" value="KAK0432215.1"/>
    <property type="molecule type" value="Genomic_DNA"/>
</dbReference>
<keyword evidence="2" id="KW-1185">Reference proteome</keyword>
<dbReference type="Proteomes" id="UP001175226">
    <property type="component" value="Unassembled WGS sequence"/>
</dbReference>